<dbReference type="EMBL" id="JARPMG010000012">
    <property type="protein sequence ID" value="KAJ8097090.1"/>
    <property type="molecule type" value="Genomic_DNA"/>
</dbReference>
<dbReference type="GeneID" id="80886138"/>
<reference evidence="3" key="1">
    <citation type="submission" date="2023-03" db="EMBL/GenBank/DDBJ databases">
        <title>Near-Complete genome sequence of Lipomyces tetrasporous NRRL Y-64009, an oleaginous yeast capable of growing on lignocellulosic hydrolysates.</title>
        <authorList>
            <consortium name="Lawrence Berkeley National Laboratory"/>
            <person name="Jagtap S.S."/>
            <person name="Liu J.-J."/>
            <person name="Walukiewicz H.E."/>
            <person name="Pangilinan J."/>
            <person name="Lipzen A."/>
            <person name="Ahrendt S."/>
            <person name="Koriabine M."/>
            <person name="Cobaugh K."/>
            <person name="Salamov A."/>
            <person name="Yoshinaga Y."/>
            <person name="Ng V."/>
            <person name="Daum C."/>
            <person name="Grigoriev I.V."/>
            <person name="Slininger P.J."/>
            <person name="Dien B.S."/>
            <person name="Jin Y.-S."/>
            <person name="Rao C.V."/>
        </authorList>
    </citation>
    <scope>NUCLEOTIDE SEQUENCE</scope>
    <source>
        <strain evidence="3">NRRL Y-64009</strain>
    </source>
</reference>
<evidence type="ECO:0000313" key="4">
    <source>
        <dbReference type="Proteomes" id="UP001217417"/>
    </source>
</evidence>
<feature type="transmembrane region" description="Helical" evidence="1">
    <location>
        <begin position="126"/>
        <end position="145"/>
    </location>
</feature>
<comment type="caution">
    <text evidence="3">The sequence shown here is derived from an EMBL/GenBank/DDBJ whole genome shotgun (WGS) entry which is preliminary data.</text>
</comment>
<dbReference type="Proteomes" id="UP001217417">
    <property type="component" value="Unassembled WGS sequence"/>
</dbReference>
<evidence type="ECO:0000313" key="3">
    <source>
        <dbReference type="EMBL" id="KAJ8097090.1"/>
    </source>
</evidence>
<protein>
    <recommendedName>
        <fullName evidence="5">Secreted peptide</fullName>
    </recommendedName>
</protein>
<name>A0AAD7VQE9_9ASCO</name>
<evidence type="ECO:0000256" key="1">
    <source>
        <dbReference type="SAM" id="Phobius"/>
    </source>
</evidence>
<keyword evidence="2" id="KW-0732">Signal</keyword>
<proteinExistence type="predicted"/>
<keyword evidence="1" id="KW-1133">Transmembrane helix</keyword>
<evidence type="ECO:0000256" key="2">
    <source>
        <dbReference type="SAM" id="SignalP"/>
    </source>
</evidence>
<dbReference type="AlphaFoldDB" id="A0AAD7VQE9"/>
<accession>A0AAD7VQE9</accession>
<feature type="signal peptide" evidence="2">
    <location>
        <begin position="1"/>
        <end position="18"/>
    </location>
</feature>
<evidence type="ECO:0008006" key="5">
    <source>
        <dbReference type="Google" id="ProtNLM"/>
    </source>
</evidence>
<keyword evidence="1" id="KW-0472">Membrane</keyword>
<organism evidence="3 4">
    <name type="scientific">Lipomyces tetrasporus</name>
    <dbReference type="NCBI Taxonomy" id="54092"/>
    <lineage>
        <taxon>Eukaryota</taxon>
        <taxon>Fungi</taxon>
        <taxon>Dikarya</taxon>
        <taxon>Ascomycota</taxon>
        <taxon>Saccharomycotina</taxon>
        <taxon>Lipomycetes</taxon>
        <taxon>Lipomycetales</taxon>
        <taxon>Lipomycetaceae</taxon>
        <taxon>Lipomyces</taxon>
    </lineage>
</organism>
<dbReference type="RefSeq" id="XP_056040540.1">
    <property type="nucleotide sequence ID" value="XM_056190972.1"/>
</dbReference>
<feature type="chain" id="PRO_5041934657" description="Secreted peptide" evidence="2">
    <location>
        <begin position="19"/>
        <end position="167"/>
    </location>
</feature>
<keyword evidence="1" id="KW-0812">Transmembrane</keyword>
<sequence>MWWVTLTSLATFFAHIPALLFCAAIVITGHRPPTDELNEQHHRYGRVPLCTLVLLSTSPNSIYYSTQRACCPSNKLYPHSSPQDKTLRPCVAIVGCLITSPSRQIPTRPIVSRSSRRLLLPFSRSFIRRCFVAIVLSFFLLWHTTSRSFLSLFVRRSFPVTRISRVF</sequence>
<gene>
    <name evidence="3" type="ORF">POJ06DRAFT_39456</name>
</gene>
<keyword evidence="4" id="KW-1185">Reference proteome</keyword>